<dbReference type="Proteomes" id="UP000295188">
    <property type="component" value="Unassembled WGS sequence"/>
</dbReference>
<dbReference type="PANTHER" id="PTHR30419:SF8">
    <property type="entry name" value="NITROGEN ASSIMILATION TRANSCRIPTIONAL ACTIVATOR-RELATED"/>
    <property type="match status" value="1"/>
</dbReference>
<dbReference type="CDD" id="cd05466">
    <property type="entry name" value="PBP2_LTTR_substrate"/>
    <property type="match status" value="1"/>
</dbReference>
<dbReference type="PROSITE" id="PS50931">
    <property type="entry name" value="HTH_LYSR"/>
    <property type="match status" value="1"/>
</dbReference>
<dbReference type="InterPro" id="IPR000847">
    <property type="entry name" value="LysR_HTH_N"/>
</dbReference>
<keyword evidence="3 6" id="KW-0238">DNA-binding</keyword>
<dbReference type="Pfam" id="PF00126">
    <property type="entry name" value="HTH_1"/>
    <property type="match status" value="1"/>
</dbReference>
<evidence type="ECO:0000313" key="6">
    <source>
        <dbReference type="EMBL" id="TCS78161.1"/>
    </source>
</evidence>
<sequence>MNIIQMQYFYEVCRWQNITKAAEHLHVSQPTVSVAMQSLETETGLNLFRRNGKKIFISKDGNILLSRIRPILEELAHLKHEINDMAHKRNHIRIALPPQIGIRIVPLLLGEFREKHPEIIIEIIETGPVNSLHMLKEESLDLAVMNYTECSTEGFTYKKLGQAECCFCTYPGARLSSKFSVQIEEIGAEPLVLLDSTFNITHLVHQTFANQGIKPNVLHYSPYLHTVRNLIEEKIASSFLIKHAILPKDDIIPLSIDPPLYLAAGIVIKKGRQIYADEKLLIKFLKDNFMQ</sequence>
<dbReference type="PRINTS" id="PR00039">
    <property type="entry name" value="HTHLYSR"/>
</dbReference>
<comment type="similarity">
    <text evidence="1">Belongs to the LysR transcriptional regulatory family.</text>
</comment>
<accession>A0A4R3K658</accession>
<protein>
    <submittedName>
        <fullName evidence="6">DNA-binding transcriptional LysR family regulator</fullName>
    </submittedName>
</protein>
<dbReference type="InterPro" id="IPR050950">
    <property type="entry name" value="HTH-type_LysR_regulators"/>
</dbReference>
<dbReference type="AlphaFoldDB" id="A0A4R3K658"/>
<dbReference type="InterPro" id="IPR036388">
    <property type="entry name" value="WH-like_DNA-bd_sf"/>
</dbReference>
<dbReference type="FunFam" id="1.10.10.10:FF:000001">
    <property type="entry name" value="LysR family transcriptional regulator"/>
    <property type="match status" value="1"/>
</dbReference>
<reference evidence="6 7" key="1">
    <citation type="submission" date="2019-03" db="EMBL/GenBank/DDBJ databases">
        <title>Genomic Encyclopedia of Type Strains, Phase IV (KMG-IV): sequencing the most valuable type-strain genomes for metagenomic binning, comparative biology and taxonomic classification.</title>
        <authorList>
            <person name="Goeker M."/>
        </authorList>
    </citation>
    <scope>NUCLEOTIDE SEQUENCE [LARGE SCALE GENOMIC DNA]</scope>
    <source>
        <strain evidence="6 7">DSM 20467</strain>
    </source>
</reference>
<dbReference type="InterPro" id="IPR005119">
    <property type="entry name" value="LysR_subst-bd"/>
</dbReference>
<gene>
    <name evidence="6" type="ORF">EDC37_11118</name>
</gene>
<dbReference type="PANTHER" id="PTHR30419">
    <property type="entry name" value="HTH-TYPE TRANSCRIPTIONAL REGULATOR YBHD"/>
    <property type="match status" value="1"/>
</dbReference>
<name>A0A4R3K658_9FIRM</name>
<dbReference type="GO" id="GO:0005829">
    <property type="term" value="C:cytosol"/>
    <property type="evidence" value="ECO:0007669"/>
    <property type="project" value="TreeGrafter"/>
</dbReference>
<dbReference type="GO" id="GO:0003700">
    <property type="term" value="F:DNA-binding transcription factor activity"/>
    <property type="evidence" value="ECO:0007669"/>
    <property type="project" value="InterPro"/>
</dbReference>
<keyword evidence="4" id="KW-0804">Transcription</keyword>
<evidence type="ECO:0000256" key="3">
    <source>
        <dbReference type="ARBA" id="ARBA00023125"/>
    </source>
</evidence>
<evidence type="ECO:0000256" key="2">
    <source>
        <dbReference type="ARBA" id="ARBA00023015"/>
    </source>
</evidence>
<evidence type="ECO:0000259" key="5">
    <source>
        <dbReference type="PROSITE" id="PS50931"/>
    </source>
</evidence>
<keyword evidence="2" id="KW-0805">Transcription regulation</keyword>
<dbReference type="SUPFAM" id="SSF46785">
    <property type="entry name" value="Winged helix' DNA-binding domain"/>
    <property type="match status" value="1"/>
</dbReference>
<dbReference type="Pfam" id="PF03466">
    <property type="entry name" value="LysR_substrate"/>
    <property type="match status" value="1"/>
</dbReference>
<keyword evidence="7" id="KW-1185">Reference proteome</keyword>
<dbReference type="SUPFAM" id="SSF53850">
    <property type="entry name" value="Periplasmic binding protein-like II"/>
    <property type="match status" value="1"/>
</dbReference>
<dbReference type="InterPro" id="IPR036390">
    <property type="entry name" value="WH_DNA-bd_sf"/>
</dbReference>
<organism evidence="6 7">
    <name type="scientific">Pectinatus cerevisiiphilus</name>
    <dbReference type="NCBI Taxonomy" id="86956"/>
    <lineage>
        <taxon>Bacteria</taxon>
        <taxon>Bacillati</taxon>
        <taxon>Bacillota</taxon>
        <taxon>Negativicutes</taxon>
        <taxon>Selenomonadales</taxon>
        <taxon>Selenomonadaceae</taxon>
        <taxon>Pectinatus</taxon>
    </lineage>
</organism>
<evidence type="ECO:0000256" key="1">
    <source>
        <dbReference type="ARBA" id="ARBA00009437"/>
    </source>
</evidence>
<dbReference type="OrthoDB" id="1624015at2"/>
<dbReference type="Gene3D" id="1.10.10.10">
    <property type="entry name" value="Winged helix-like DNA-binding domain superfamily/Winged helix DNA-binding domain"/>
    <property type="match status" value="1"/>
</dbReference>
<dbReference type="EMBL" id="SMAA01000011">
    <property type="protein sequence ID" value="TCS78161.1"/>
    <property type="molecule type" value="Genomic_DNA"/>
</dbReference>
<evidence type="ECO:0000256" key="4">
    <source>
        <dbReference type="ARBA" id="ARBA00023163"/>
    </source>
</evidence>
<dbReference type="RefSeq" id="WP_132550149.1">
    <property type="nucleotide sequence ID" value="NZ_SMAA01000011.1"/>
</dbReference>
<dbReference type="Gene3D" id="3.40.190.290">
    <property type="match status" value="1"/>
</dbReference>
<evidence type="ECO:0000313" key="7">
    <source>
        <dbReference type="Proteomes" id="UP000295188"/>
    </source>
</evidence>
<dbReference type="GO" id="GO:0003677">
    <property type="term" value="F:DNA binding"/>
    <property type="evidence" value="ECO:0007669"/>
    <property type="project" value="UniProtKB-KW"/>
</dbReference>
<proteinExistence type="inferred from homology"/>
<comment type="caution">
    <text evidence="6">The sequence shown here is derived from an EMBL/GenBank/DDBJ whole genome shotgun (WGS) entry which is preliminary data.</text>
</comment>
<feature type="domain" description="HTH lysR-type" evidence="5">
    <location>
        <begin position="1"/>
        <end position="58"/>
    </location>
</feature>